<dbReference type="Gramene" id="KFK32136">
    <property type="protein sequence ID" value="KFK32136"/>
    <property type="gene ID" value="AALP_AA6G202900"/>
</dbReference>
<evidence type="ECO:0000313" key="3">
    <source>
        <dbReference type="Proteomes" id="UP000029120"/>
    </source>
</evidence>
<organism evidence="2 3">
    <name type="scientific">Arabis alpina</name>
    <name type="common">Alpine rock-cress</name>
    <dbReference type="NCBI Taxonomy" id="50452"/>
    <lineage>
        <taxon>Eukaryota</taxon>
        <taxon>Viridiplantae</taxon>
        <taxon>Streptophyta</taxon>
        <taxon>Embryophyta</taxon>
        <taxon>Tracheophyta</taxon>
        <taxon>Spermatophyta</taxon>
        <taxon>Magnoliopsida</taxon>
        <taxon>eudicotyledons</taxon>
        <taxon>Gunneridae</taxon>
        <taxon>Pentapetalae</taxon>
        <taxon>rosids</taxon>
        <taxon>malvids</taxon>
        <taxon>Brassicales</taxon>
        <taxon>Brassicaceae</taxon>
        <taxon>Arabideae</taxon>
        <taxon>Arabis</taxon>
    </lineage>
</organism>
<keyword evidence="3" id="KW-1185">Reference proteome</keyword>
<name>A0A087GQI4_ARAAL</name>
<evidence type="ECO:0000256" key="1">
    <source>
        <dbReference type="SAM" id="MobiDB-lite"/>
    </source>
</evidence>
<protein>
    <submittedName>
        <fullName evidence="2">Uncharacterized protein</fullName>
    </submittedName>
</protein>
<evidence type="ECO:0000313" key="2">
    <source>
        <dbReference type="EMBL" id="KFK32136.1"/>
    </source>
</evidence>
<reference evidence="3" key="1">
    <citation type="journal article" date="2015" name="Nat. Plants">
        <title>Genome expansion of Arabis alpina linked with retrotransposition and reduced symmetric DNA methylation.</title>
        <authorList>
            <person name="Willing E.M."/>
            <person name="Rawat V."/>
            <person name="Mandakova T."/>
            <person name="Maumus F."/>
            <person name="James G.V."/>
            <person name="Nordstroem K.J."/>
            <person name="Becker C."/>
            <person name="Warthmann N."/>
            <person name="Chica C."/>
            <person name="Szarzynska B."/>
            <person name="Zytnicki M."/>
            <person name="Albani M.C."/>
            <person name="Kiefer C."/>
            <person name="Bergonzi S."/>
            <person name="Castaings L."/>
            <person name="Mateos J.L."/>
            <person name="Berns M.C."/>
            <person name="Bujdoso N."/>
            <person name="Piofczyk T."/>
            <person name="de Lorenzo L."/>
            <person name="Barrero-Sicilia C."/>
            <person name="Mateos I."/>
            <person name="Piednoel M."/>
            <person name="Hagmann J."/>
            <person name="Chen-Min-Tao R."/>
            <person name="Iglesias-Fernandez R."/>
            <person name="Schuster S.C."/>
            <person name="Alonso-Blanco C."/>
            <person name="Roudier F."/>
            <person name="Carbonero P."/>
            <person name="Paz-Ares J."/>
            <person name="Davis S.J."/>
            <person name="Pecinka A."/>
            <person name="Quesneville H."/>
            <person name="Colot V."/>
            <person name="Lysak M.A."/>
            <person name="Weigel D."/>
            <person name="Coupland G."/>
            <person name="Schneeberger K."/>
        </authorList>
    </citation>
    <scope>NUCLEOTIDE SEQUENCE [LARGE SCALE GENOMIC DNA]</scope>
    <source>
        <strain evidence="3">cv. Pajares</strain>
    </source>
</reference>
<sequence length="339" mass="37157">MQRADDASARGSVPGEFNEPKDPGGASRSKGKGKVDPVDKKAEKNRIAAKVKAILEARRIPAFRIGGTCEVPSPDAPVAQSLGVTPPASAPFSLDISAIPPCPAVETAVNVSYVVPQHKATLISVIGGVRINLRNPDRLAISEHLFFDWSSDIIGVINTGNHIISAYEAKVQRREDRIKTLAPRSDVDAAWQEEEKHKLEEEAKKRDAHLEVASAEIAELRARMEKFFLTEDHLRKERDRACRRADEIASGSSACSADTLHAQEEVKAQLCYKRGARIILEKMVEAEYELPPGLLENYAKEEEKYFAKVESFDVDSLGDDILFSTLPPPPVGSPQDIAS</sequence>
<proteinExistence type="predicted"/>
<dbReference type="AlphaFoldDB" id="A0A087GQI4"/>
<dbReference type="EMBL" id="CM002874">
    <property type="protein sequence ID" value="KFK32136.1"/>
    <property type="molecule type" value="Genomic_DNA"/>
</dbReference>
<gene>
    <name evidence="2" type="ordered locus">AALP_Aa6g202900</name>
</gene>
<feature type="region of interest" description="Disordered" evidence="1">
    <location>
        <begin position="1"/>
        <end position="43"/>
    </location>
</feature>
<dbReference type="Proteomes" id="UP000029120">
    <property type="component" value="Chromosome 6"/>
</dbReference>
<accession>A0A087GQI4</accession>
<feature type="compositionally biased region" description="Basic and acidic residues" evidence="1">
    <location>
        <begin position="33"/>
        <end position="43"/>
    </location>
</feature>